<proteinExistence type="predicted"/>
<dbReference type="AlphaFoldDB" id="A0A9D4YQ27"/>
<reference evidence="1" key="1">
    <citation type="journal article" date="2020" name="Cell">
        <title>Large-Scale Comparative Analyses of Tick Genomes Elucidate Their Genetic Diversity and Vector Capacities.</title>
        <authorList>
            <consortium name="Tick Genome and Microbiome Consortium (TIGMIC)"/>
            <person name="Jia N."/>
            <person name="Wang J."/>
            <person name="Shi W."/>
            <person name="Du L."/>
            <person name="Sun Y."/>
            <person name="Zhan W."/>
            <person name="Jiang J.F."/>
            <person name="Wang Q."/>
            <person name="Zhang B."/>
            <person name="Ji P."/>
            <person name="Bell-Sakyi L."/>
            <person name="Cui X.M."/>
            <person name="Yuan T.T."/>
            <person name="Jiang B.G."/>
            <person name="Yang W.F."/>
            <person name="Lam T.T."/>
            <person name="Chang Q.C."/>
            <person name="Ding S.J."/>
            <person name="Wang X.J."/>
            <person name="Zhu J.G."/>
            <person name="Ruan X.D."/>
            <person name="Zhao L."/>
            <person name="Wei J.T."/>
            <person name="Ye R.Z."/>
            <person name="Que T.C."/>
            <person name="Du C.H."/>
            <person name="Zhou Y.H."/>
            <person name="Cheng J.X."/>
            <person name="Dai P.F."/>
            <person name="Guo W.B."/>
            <person name="Han X.H."/>
            <person name="Huang E.J."/>
            <person name="Li L.F."/>
            <person name="Wei W."/>
            <person name="Gao Y.C."/>
            <person name="Liu J.Z."/>
            <person name="Shao H.Z."/>
            <person name="Wang X."/>
            <person name="Wang C.C."/>
            <person name="Yang T.C."/>
            <person name="Huo Q.B."/>
            <person name="Li W."/>
            <person name="Chen H.Y."/>
            <person name="Chen S.E."/>
            <person name="Zhou L.G."/>
            <person name="Ni X.B."/>
            <person name="Tian J.H."/>
            <person name="Sheng Y."/>
            <person name="Liu T."/>
            <person name="Pan Y.S."/>
            <person name="Xia L.Y."/>
            <person name="Li J."/>
            <person name="Zhao F."/>
            <person name="Cao W.C."/>
        </authorList>
    </citation>
    <scope>NUCLEOTIDE SEQUENCE</scope>
    <source>
        <strain evidence="1">Rsan-2018</strain>
    </source>
</reference>
<name>A0A9D4YQ27_RHISA</name>
<reference evidence="1" key="2">
    <citation type="submission" date="2021-09" db="EMBL/GenBank/DDBJ databases">
        <authorList>
            <person name="Jia N."/>
            <person name="Wang J."/>
            <person name="Shi W."/>
            <person name="Du L."/>
            <person name="Sun Y."/>
            <person name="Zhan W."/>
            <person name="Jiang J."/>
            <person name="Wang Q."/>
            <person name="Zhang B."/>
            <person name="Ji P."/>
            <person name="Sakyi L.B."/>
            <person name="Cui X."/>
            <person name="Yuan T."/>
            <person name="Jiang B."/>
            <person name="Yang W."/>
            <person name="Lam T.T.-Y."/>
            <person name="Chang Q."/>
            <person name="Ding S."/>
            <person name="Wang X."/>
            <person name="Zhu J."/>
            <person name="Ruan X."/>
            <person name="Zhao L."/>
            <person name="Wei J."/>
            <person name="Que T."/>
            <person name="Du C."/>
            <person name="Cheng J."/>
            <person name="Dai P."/>
            <person name="Han X."/>
            <person name="Huang E."/>
            <person name="Gao Y."/>
            <person name="Liu J."/>
            <person name="Shao H."/>
            <person name="Ye R."/>
            <person name="Li L."/>
            <person name="Wei W."/>
            <person name="Wang X."/>
            <person name="Wang C."/>
            <person name="Huo Q."/>
            <person name="Li W."/>
            <person name="Guo W."/>
            <person name="Chen H."/>
            <person name="Chen S."/>
            <person name="Zhou L."/>
            <person name="Zhou L."/>
            <person name="Ni X."/>
            <person name="Tian J."/>
            <person name="Zhou Y."/>
            <person name="Sheng Y."/>
            <person name="Liu T."/>
            <person name="Pan Y."/>
            <person name="Xia L."/>
            <person name="Li J."/>
            <person name="Zhao F."/>
            <person name="Cao W."/>
        </authorList>
    </citation>
    <scope>NUCLEOTIDE SEQUENCE</scope>
    <source>
        <strain evidence="1">Rsan-2018</strain>
        <tissue evidence="1">Larvae</tissue>
    </source>
</reference>
<dbReference type="Proteomes" id="UP000821837">
    <property type="component" value="Chromosome 1"/>
</dbReference>
<organism evidence="1 2">
    <name type="scientific">Rhipicephalus sanguineus</name>
    <name type="common">Brown dog tick</name>
    <name type="synonym">Ixodes sanguineus</name>
    <dbReference type="NCBI Taxonomy" id="34632"/>
    <lineage>
        <taxon>Eukaryota</taxon>
        <taxon>Metazoa</taxon>
        <taxon>Ecdysozoa</taxon>
        <taxon>Arthropoda</taxon>
        <taxon>Chelicerata</taxon>
        <taxon>Arachnida</taxon>
        <taxon>Acari</taxon>
        <taxon>Parasitiformes</taxon>
        <taxon>Ixodida</taxon>
        <taxon>Ixodoidea</taxon>
        <taxon>Ixodidae</taxon>
        <taxon>Rhipicephalinae</taxon>
        <taxon>Rhipicephalus</taxon>
        <taxon>Rhipicephalus</taxon>
    </lineage>
</organism>
<protein>
    <submittedName>
        <fullName evidence="1">Uncharacterized protein</fullName>
    </submittedName>
</protein>
<sequence>MLAQPRSRGGFAFPDVAVTASILSLRTLLRILNNDGTPAQTLARYHLGPPLRVLVPAGPFNCGPQPSHLPTVYRALLAFHRRLETTCPEIDVAEAKVVDTMAALVQPLVPRHRQAVMSRPWKHMTAAALPGHLRDFIGCNDGRWYAAPLARTASWLRPTGMRRSNASPDFFGVRSMLVFVDKVSEGRFTPLLLVAGLFSLWRNRCEAIAGNCRRRAYGRYWGA</sequence>
<accession>A0A9D4YQ27</accession>
<evidence type="ECO:0000313" key="1">
    <source>
        <dbReference type="EMBL" id="KAH7983729.1"/>
    </source>
</evidence>
<dbReference type="EMBL" id="JABSTV010001245">
    <property type="protein sequence ID" value="KAH7983729.1"/>
    <property type="molecule type" value="Genomic_DNA"/>
</dbReference>
<comment type="caution">
    <text evidence="1">The sequence shown here is derived from an EMBL/GenBank/DDBJ whole genome shotgun (WGS) entry which is preliminary data.</text>
</comment>
<evidence type="ECO:0000313" key="2">
    <source>
        <dbReference type="Proteomes" id="UP000821837"/>
    </source>
</evidence>
<keyword evidence="2" id="KW-1185">Reference proteome</keyword>
<gene>
    <name evidence="1" type="ORF">HPB52_013983</name>
</gene>